<reference evidence="1 2" key="1">
    <citation type="submission" date="2023-04" db="EMBL/GenBank/DDBJ databases">
        <title>Luteimonas endophyticus RD2P54.</title>
        <authorList>
            <person name="Sun J.-Q."/>
        </authorList>
    </citation>
    <scope>NUCLEOTIDE SEQUENCE [LARGE SCALE GENOMIC DNA]</scope>
    <source>
        <strain evidence="1 2">RD2P54</strain>
    </source>
</reference>
<protein>
    <recommendedName>
        <fullName evidence="3">Transposase</fullName>
    </recommendedName>
</protein>
<dbReference type="Proteomes" id="UP001156940">
    <property type="component" value="Unassembled WGS sequence"/>
</dbReference>
<evidence type="ECO:0000313" key="2">
    <source>
        <dbReference type="Proteomes" id="UP001156940"/>
    </source>
</evidence>
<organism evidence="1 2">
    <name type="scientific">Luteimonas endophytica</name>
    <dbReference type="NCBI Taxonomy" id="3042023"/>
    <lineage>
        <taxon>Bacteria</taxon>
        <taxon>Pseudomonadati</taxon>
        <taxon>Pseudomonadota</taxon>
        <taxon>Gammaproteobacteria</taxon>
        <taxon>Lysobacterales</taxon>
        <taxon>Lysobacteraceae</taxon>
        <taxon>Luteimonas</taxon>
    </lineage>
</organism>
<dbReference type="RefSeq" id="WP_280576218.1">
    <property type="nucleotide sequence ID" value="NZ_JARXRM010000046.1"/>
</dbReference>
<dbReference type="EMBL" id="JARXRM010000046">
    <property type="protein sequence ID" value="MDH5824861.1"/>
    <property type="molecule type" value="Genomic_DNA"/>
</dbReference>
<evidence type="ECO:0000313" key="1">
    <source>
        <dbReference type="EMBL" id="MDH5824861.1"/>
    </source>
</evidence>
<comment type="caution">
    <text evidence="1">The sequence shown here is derived from an EMBL/GenBank/DDBJ whole genome shotgun (WGS) entry which is preliminary data.</text>
</comment>
<evidence type="ECO:0008006" key="3">
    <source>
        <dbReference type="Google" id="ProtNLM"/>
    </source>
</evidence>
<sequence>MNPPNALPFNFNWNPQQIADAVPPRLFELDLFALDPFRGGGAGVPANRPRPRALQRGYLHQRALPALFRVHG</sequence>
<keyword evidence="2" id="KW-1185">Reference proteome</keyword>
<gene>
    <name evidence="1" type="ORF">QFW77_17980</name>
</gene>
<proteinExistence type="predicted"/>
<accession>A0ABT6JDF8</accession>
<name>A0ABT6JDF8_9GAMM</name>